<reference evidence="4" key="1">
    <citation type="journal article" date="2017" name="Environ. Microbiol. Rep.">
        <title>Genetic Diversity of Marine Anaerobic Ammonium-Oxidizing Bacteria as Revealed by Genomic and Proteomic Analyses of 'Candidatus Scalindua japonica'.</title>
        <authorList>
            <person name="Oshiki M."/>
            <person name="Mizuto K."/>
            <person name="Kimura Z."/>
            <person name="Kindaichi T."/>
            <person name="Satoh H."/>
            <person name="Okabe S."/>
        </authorList>
    </citation>
    <scope>NUCLEOTIDE SEQUENCE [LARGE SCALE GENOMIC DNA]</scope>
    <source>
        <strain evidence="4">husup-a2</strain>
    </source>
</reference>
<dbReference type="InterPro" id="IPR014576">
    <property type="entry name" value="Pesterase_YhaO"/>
</dbReference>
<dbReference type="CDD" id="cd00840">
    <property type="entry name" value="MPP_Mre11_N"/>
    <property type="match status" value="1"/>
</dbReference>
<dbReference type="SUPFAM" id="SSF56300">
    <property type="entry name" value="Metallo-dependent phosphatases"/>
    <property type="match status" value="1"/>
</dbReference>
<dbReference type="PANTHER" id="PTHR30337:SF7">
    <property type="entry name" value="PHOSPHOESTERASE"/>
    <property type="match status" value="1"/>
</dbReference>
<dbReference type="PIRSF" id="PIRSF033091">
    <property type="entry name" value="Pesterase_YhaO"/>
    <property type="match status" value="1"/>
</dbReference>
<dbReference type="EMBL" id="BAOS01000028">
    <property type="protein sequence ID" value="GAX62045.1"/>
    <property type="molecule type" value="Genomic_DNA"/>
</dbReference>
<dbReference type="PANTHER" id="PTHR30337">
    <property type="entry name" value="COMPONENT OF ATP-DEPENDENT DSDNA EXONUCLEASE"/>
    <property type="match status" value="1"/>
</dbReference>
<dbReference type="Pfam" id="PF00149">
    <property type="entry name" value="Metallophos"/>
    <property type="match status" value="1"/>
</dbReference>
<dbReference type="InterPro" id="IPR041796">
    <property type="entry name" value="Mre11_N"/>
</dbReference>
<dbReference type="AlphaFoldDB" id="A0A286U1P4"/>
<gene>
    <name evidence="3" type="ORF">SCALIN_C28_0247</name>
</gene>
<proteinExistence type="predicted"/>
<dbReference type="InterPro" id="IPR029052">
    <property type="entry name" value="Metallo-depent_PP-like"/>
</dbReference>
<name>A0A286U1P4_9BACT</name>
<dbReference type="Proteomes" id="UP000218542">
    <property type="component" value="Unassembled WGS sequence"/>
</dbReference>
<dbReference type="InterPro" id="IPR004843">
    <property type="entry name" value="Calcineurin-like_PHP"/>
</dbReference>
<evidence type="ECO:0000256" key="1">
    <source>
        <dbReference type="ARBA" id="ARBA00022801"/>
    </source>
</evidence>
<keyword evidence="3" id="KW-0540">Nuclease</keyword>
<sequence length="422" mass="48228">MKIKLIHCADLHLDSPFQGLTTKEPSLADRFKHSTNEAFVKIIDLCLAEKVDFLTIGGDTFDGADRSLSAQILLRDQFERLYKADIPVIIVAGNHDPMPDWLTEIKYPNNVHLLGGDKVESIPIEKNGKVITRIYGTSYKVSEVTENLSLKLQAKEKDTVSIGLLHANVGSRKGHAPYAPCSLNDLKENNMDIWLLGHIHTTEVLCKDPLILYPGNIQGRHINEDGPRGCYIIKIDSNRKISYEFKPVHNILWKQEEMNIKDIMTTVELTELLLDKCEEELSKLNNDEKGIVVRWRLTGPSPLYHELTMTDKIEETKEILVARFFNQAPFIFPESIRLKIRPERQKKDYINQENFIGDFLRLAGKVENDDQMKNELLKILNQPLSNRTIRKYLEEIDENELLTILEDSVNLGIDLLSGDKSS</sequence>
<dbReference type="RefSeq" id="WP_096895422.1">
    <property type="nucleotide sequence ID" value="NZ_BAOS01000028.1"/>
</dbReference>
<keyword evidence="4" id="KW-1185">Reference proteome</keyword>
<comment type="caution">
    <text evidence="3">The sequence shown here is derived from an EMBL/GenBank/DDBJ whole genome shotgun (WGS) entry which is preliminary data.</text>
</comment>
<dbReference type="Gene3D" id="3.60.21.10">
    <property type="match status" value="1"/>
</dbReference>
<evidence type="ECO:0000259" key="2">
    <source>
        <dbReference type="Pfam" id="PF00149"/>
    </source>
</evidence>
<feature type="domain" description="Calcineurin-like phosphoesterase" evidence="2">
    <location>
        <begin position="4"/>
        <end position="201"/>
    </location>
</feature>
<keyword evidence="3" id="KW-0269">Exonuclease</keyword>
<evidence type="ECO:0000313" key="4">
    <source>
        <dbReference type="Proteomes" id="UP000218542"/>
    </source>
</evidence>
<dbReference type="InterPro" id="IPR050535">
    <property type="entry name" value="DNA_Repair-Maintenance_Comp"/>
</dbReference>
<dbReference type="GO" id="GO:0004527">
    <property type="term" value="F:exonuclease activity"/>
    <property type="evidence" value="ECO:0007669"/>
    <property type="project" value="UniProtKB-KW"/>
</dbReference>
<keyword evidence="1" id="KW-0378">Hydrolase</keyword>
<evidence type="ECO:0000313" key="3">
    <source>
        <dbReference type="EMBL" id="GAX62045.1"/>
    </source>
</evidence>
<organism evidence="3 4">
    <name type="scientific">Candidatus Scalindua japonica</name>
    <dbReference type="NCBI Taxonomy" id="1284222"/>
    <lineage>
        <taxon>Bacteria</taxon>
        <taxon>Pseudomonadati</taxon>
        <taxon>Planctomycetota</taxon>
        <taxon>Candidatus Brocadiia</taxon>
        <taxon>Candidatus Brocadiales</taxon>
        <taxon>Candidatus Scalinduaceae</taxon>
        <taxon>Candidatus Scalindua</taxon>
    </lineage>
</organism>
<protein>
    <submittedName>
        <fullName evidence="3">DNA repair exonuclease</fullName>
    </submittedName>
</protein>
<dbReference type="OrthoDB" id="9773856at2"/>
<accession>A0A286U1P4</accession>